<dbReference type="AlphaFoldDB" id="G4V234"/>
<dbReference type="PRINTS" id="PR01166">
    <property type="entry name" value="CYCOXIDASEII"/>
</dbReference>
<dbReference type="PANTHER" id="PTHR22888">
    <property type="entry name" value="CYTOCHROME C OXIDASE, SUBUNIT II"/>
    <property type="match status" value="1"/>
</dbReference>
<dbReference type="Pfam" id="PF00116">
    <property type="entry name" value="COX2"/>
    <property type="match status" value="1"/>
</dbReference>
<comment type="similarity">
    <text evidence="3">Belongs to the cytochrome c oxidase subunit 2 family.</text>
</comment>
<feature type="transmembrane region" description="Helical" evidence="19">
    <location>
        <begin position="29"/>
        <end position="53"/>
    </location>
</feature>
<dbReference type="GO" id="GO:0005743">
    <property type="term" value="C:mitochondrial inner membrane"/>
    <property type="evidence" value="ECO:0007669"/>
    <property type="project" value="UniProtKB-SubCell"/>
</dbReference>
<evidence type="ECO:0000256" key="19">
    <source>
        <dbReference type="SAM" id="Phobius"/>
    </source>
</evidence>
<keyword evidence="16 19" id="KW-0472">Membrane</keyword>
<dbReference type="InterPro" id="IPR045187">
    <property type="entry name" value="CcO_II"/>
</dbReference>
<comment type="subcellular location">
    <subcellularLocation>
        <location evidence="2">Mitochondrion inner membrane</location>
        <topology evidence="2">Multi-pass membrane protein</topology>
    </subcellularLocation>
</comment>
<keyword evidence="8" id="KW-0479">Metal-binding</keyword>
<evidence type="ECO:0000256" key="10">
    <source>
        <dbReference type="ARBA" id="ARBA00022842"/>
    </source>
</evidence>
<evidence type="ECO:0000256" key="14">
    <source>
        <dbReference type="ARBA" id="ARBA00023008"/>
    </source>
</evidence>
<evidence type="ECO:0000256" key="16">
    <source>
        <dbReference type="ARBA" id="ARBA00023136"/>
    </source>
</evidence>
<evidence type="ECO:0000256" key="9">
    <source>
        <dbReference type="ARBA" id="ARBA00022792"/>
    </source>
</evidence>
<dbReference type="SUPFAM" id="SSF49503">
    <property type="entry name" value="Cupredoxins"/>
    <property type="match status" value="1"/>
</dbReference>
<evidence type="ECO:0000256" key="5">
    <source>
        <dbReference type="ARBA" id="ARBA00012949"/>
    </source>
</evidence>
<sequence>MFFDGYTFLLPISKFSYGYHFIHAHYTHFILFGVVVMISFIMMMYFCSFTFKFNSNFNDGRMIEFIMKWLPANFLIFVISPGFWLIQYQGSMLNNSDLNIKVLGHQWYWSYEYSDVPGLMFDSFMKPTDELLSGEYRLLEVDNRCVLPFNINIGFFSSSTDVVHSFCVPKCSIKLDVFNGLLSNFFYYFPIPGVYYGQCFELCGSGHSFMPIVLEVNSMECGKVWALSYLS</sequence>
<feature type="transmembrane region" description="Helical" evidence="19">
    <location>
        <begin position="65"/>
        <end position="86"/>
    </location>
</feature>
<reference evidence="21" key="1">
    <citation type="journal article" date="2011" name="BMC Genomics">
        <title>Monophyly of clade III nematodes is not supported by phylogenetic analysis of complete mitochondrial genome sequences.</title>
        <authorList>
            <person name="Park J.K."/>
            <person name="Sultana T."/>
            <person name="Lee S.H."/>
            <person name="Kang S."/>
            <person name="Kim H.K."/>
            <person name="Min G.S."/>
            <person name="Eom K.S."/>
            <person name="Nadler S.A."/>
        </authorList>
    </citation>
    <scope>NUCLEOTIDE SEQUENCE</scope>
</reference>
<keyword evidence="7 19" id="KW-0812">Transmembrane</keyword>
<feature type="domain" description="Cytochrome oxidase subunit II copper A binding" evidence="20">
    <location>
        <begin position="95"/>
        <end position="228"/>
    </location>
</feature>
<geneLocation type="mitochondrion" evidence="21"/>
<evidence type="ECO:0000256" key="17">
    <source>
        <dbReference type="ARBA" id="ARBA00031389"/>
    </source>
</evidence>
<dbReference type="Gene3D" id="2.60.40.420">
    <property type="entry name" value="Cupredoxins - blue copper proteins"/>
    <property type="match status" value="1"/>
</dbReference>
<keyword evidence="11" id="KW-1278">Translocase</keyword>
<dbReference type="InterPro" id="IPR001505">
    <property type="entry name" value="Copper_CuA"/>
</dbReference>
<dbReference type="SUPFAM" id="SSF81464">
    <property type="entry name" value="Cytochrome c oxidase subunit II-like, transmembrane region"/>
    <property type="match status" value="1"/>
</dbReference>
<comment type="cofactor">
    <cofactor evidence="1">
        <name>Cu cation</name>
        <dbReference type="ChEBI" id="CHEBI:23378"/>
    </cofactor>
</comment>
<dbReference type="GO" id="GO:0005507">
    <property type="term" value="F:copper ion binding"/>
    <property type="evidence" value="ECO:0007669"/>
    <property type="project" value="InterPro"/>
</dbReference>
<evidence type="ECO:0000259" key="20">
    <source>
        <dbReference type="PROSITE" id="PS50857"/>
    </source>
</evidence>
<evidence type="ECO:0000256" key="4">
    <source>
        <dbReference type="ARBA" id="ARBA00011164"/>
    </source>
</evidence>
<dbReference type="GeneID" id="11272190"/>
<evidence type="ECO:0000256" key="12">
    <source>
        <dbReference type="ARBA" id="ARBA00022982"/>
    </source>
</evidence>
<dbReference type="Gene3D" id="1.10.287.90">
    <property type="match status" value="1"/>
</dbReference>
<keyword evidence="12" id="KW-0249">Electron transport</keyword>
<comment type="catalytic activity">
    <reaction evidence="18">
        <text>4 Fe(II)-[cytochrome c] + O2 + 8 H(+)(in) = 4 Fe(III)-[cytochrome c] + 2 H2O + 4 H(+)(out)</text>
        <dbReference type="Rhea" id="RHEA:11436"/>
        <dbReference type="Rhea" id="RHEA-COMP:10350"/>
        <dbReference type="Rhea" id="RHEA-COMP:14399"/>
        <dbReference type="ChEBI" id="CHEBI:15377"/>
        <dbReference type="ChEBI" id="CHEBI:15378"/>
        <dbReference type="ChEBI" id="CHEBI:15379"/>
        <dbReference type="ChEBI" id="CHEBI:29033"/>
        <dbReference type="ChEBI" id="CHEBI:29034"/>
        <dbReference type="EC" id="7.1.1.9"/>
    </reaction>
    <physiologicalReaction direction="left-to-right" evidence="18">
        <dbReference type="Rhea" id="RHEA:11437"/>
    </physiologicalReaction>
</comment>
<dbReference type="InterPro" id="IPR002429">
    <property type="entry name" value="CcO_II-like_C"/>
</dbReference>
<dbReference type="InterPro" id="IPR008972">
    <property type="entry name" value="Cupredoxin"/>
</dbReference>
<dbReference type="EC" id="7.1.1.9" evidence="5"/>
<evidence type="ECO:0000256" key="6">
    <source>
        <dbReference type="ARBA" id="ARBA00022448"/>
    </source>
</evidence>
<keyword evidence="9" id="KW-0999">Mitochondrion inner membrane</keyword>
<dbReference type="PANTHER" id="PTHR22888:SF9">
    <property type="entry name" value="CYTOCHROME C OXIDASE SUBUNIT 2"/>
    <property type="match status" value="1"/>
</dbReference>
<protein>
    <recommendedName>
        <fullName evidence="5">cytochrome-c oxidase</fullName>
        <ecNumber evidence="5">7.1.1.9</ecNumber>
    </recommendedName>
    <alternativeName>
        <fullName evidence="17">Cytochrome c oxidase polypeptide II</fullName>
    </alternativeName>
</protein>
<dbReference type="EMBL" id="GQ332423">
    <property type="protein sequence ID" value="ACV96721.1"/>
    <property type="molecule type" value="Genomic_DNA"/>
</dbReference>
<dbReference type="InterPro" id="IPR036257">
    <property type="entry name" value="Cyt_c_oxidase_su2_TM_sf"/>
</dbReference>
<keyword evidence="15 21" id="KW-0496">Mitochondrion</keyword>
<evidence type="ECO:0000256" key="3">
    <source>
        <dbReference type="ARBA" id="ARBA00007866"/>
    </source>
</evidence>
<evidence type="ECO:0000256" key="1">
    <source>
        <dbReference type="ARBA" id="ARBA00001935"/>
    </source>
</evidence>
<keyword evidence="6" id="KW-0813">Transport</keyword>
<dbReference type="RefSeq" id="YP_004927915.1">
    <property type="nucleotide sequence ID" value="NC_016127.1"/>
</dbReference>
<evidence type="ECO:0000256" key="11">
    <source>
        <dbReference type="ARBA" id="ARBA00022967"/>
    </source>
</evidence>
<dbReference type="GO" id="GO:0042773">
    <property type="term" value="P:ATP synthesis coupled electron transport"/>
    <property type="evidence" value="ECO:0007669"/>
    <property type="project" value="TreeGrafter"/>
</dbReference>
<evidence type="ECO:0000256" key="2">
    <source>
        <dbReference type="ARBA" id="ARBA00004448"/>
    </source>
</evidence>
<keyword evidence="14" id="KW-0186">Copper</keyword>
<evidence type="ECO:0000256" key="13">
    <source>
        <dbReference type="ARBA" id="ARBA00022989"/>
    </source>
</evidence>
<gene>
    <name evidence="21" type="primary">cox2</name>
</gene>
<comment type="subunit">
    <text evidence="4">Component of the cytochrome c oxidase (complex IV, CIV), a multisubunit enzyme composed of a catalytic core of 3 subunits and several supernumerary subunits. The complex exists as a monomer or a dimer and forms supercomplexes (SCs) in the inner mitochondrial membrane with ubiquinol-cytochrome c oxidoreductase (cytochrome b-c1 complex, complex III, CIII).</text>
</comment>
<dbReference type="PROSITE" id="PS50857">
    <property type="entry name" value="COX2_CUA"/>
    <property type="match status" value="1"/>
</dbReference>
<name>G4V234_9BILA</name>
<evidence type="ECO:0000256" key="8">
    <source>
        <dbReference type="ARBA" id="ARBA00022723"/>
    </source>
</evidence>
<accession>G4V234</accession>
<dbReference type="CTD" id="4513"/>
<evidence type="ECO:0000256" key="18">
    <source>
        <dbReference type="ARBA" id="ARBA00049512"/>
    </source>
</evidence>
<evidence type="ECO:0000256" key="7">
    <source>
        <dbReference type="ARBA" id="ARBA00022692"/>
    </source>
</evidence>
<organism evidence="21">
    <name type="scientific">Heliconema longissimum</name>
    <dbReference type="NCBI Taxonomy" id="657295"/>
    <lineage>
        <taxon>Eukaryota</taxon>
        <taxon>Metazoa</taxon>
        <taxon>Ecdysozoa</taxon>
        <taxon>Nematoda</taxon>
        <taxon>Chromadorea</taxon>
        <taxon>Rhabditida</taxon>
        <taxon>Spirurina</taxon>
        <taxon>Spiruromorpha</taxon>
        <taxon>Physalopteroidea</taxon>
        <taxon>Physalopteridae</taxon>
        <taxon>Heliconema</taxon>
    </lineage>
</organism>
<dbReference type="PROSITE" id="PS00078">
    <property type="entry name" value="COX2"/>
    <property type="match status" value="1"/>
</dbReference>
<evidence type="ECO:0000256" key="15">
    <source>
        <dbReference type="ARBA" id="ARBA00023128"/>
    </source>
</evidence>
<dbReference type="GO" id="GO:0004129">
    <property type="term" value="F:cytochrome-c oxidase activity"/>
    <property type="evidence" value="ECO:0007669"/>
    <property type="project" value="UniProtKB-EC"/>
</dbReference>
<keyword evidence="13 19" id="KW-1133">Transmembrane helix</keyword>
<proteinExistence type="inferred from homology"/>
<evidence type="ECO:0000313" key="21">
    <source>
        <dbReference type="EMBL" id="ACV96721.1"/>
    </source>
</evidence>
<keyword evidence="10" id="KW-0460">Magnesium</keyword>